<evidence type="ECO:0000256" key="1">
    <source>
        <dbReference type="PROSITE-ProRule" id="PRU00339"/>
    </source>
</evidence>
<dbReference type="OrthoDB" id="1872379at2759"/>
<keyword evidence="2" id="KW-0175">Coiled coil</keyword>
<dbReference type="PROSITE" id="PS50005">
    <property type="entry name" value="TPR"/>
    <property type="match status" value="2"/>
</dbReference>
<dbReference type="PANTHER" id="PTHR46014:SF1">
    <property type="entry name" value="TETRATRICOPEPTIDE REPEAT PROTEIN 1"/>
    <property type="match status" value="1"/>
</dbReference>
<dbReference type="InterPro" id="IPR011990">
    <property type="entry name" value="TPR-like_helical_dom_sf"/>
</dbReference>
<dbReference type="PANTHER" id="PTHR46014">
    <property type="entry name" value="TETRATRICOPEPTIDE REPEAT PROTEIN 1"/>
    <property type="match status" value="1"/>
</dbReference>
<dbReference type="EMBL" id="DF836459">
    <property type="protein sequence ID" value="GAN07648.1"/>
    <property type="molecule type" value="Genomic_DNA"/>
</dbReference>
<evidence type="ECO:0000313" key="3">
    <source>
        <dbReference type="EMBL" id="GAN07648.1"/>
    </source>
</evidence>
<evidence type="ECO:0000313" key="4">
    <source>
        <dbReference type="Proteomes" id="UP000053815"/>
    </source>
</evidence>
<dbReference type="AlphaFoldDB" id="A0A0C9MZE6"/>
<dbReference type="Pfam" id="PF13424">
    <property type="entry name" value="TPR_12"/>
    <property type="match status" value="1"/>
</dbReference>
<accession>A0A0C9MZE6</accession>
<evidence type="ECO:0000256" key="2">
    <source>
        <dbReference type="SAM" id="Coils"/>
    </source>
</evidence>
<keyword evidence="1" id="KW-0802">TPR repeat</keyword>
<dbReference type="Gene3D" id="1.25.40.10">
    <property type="entry name" value="Tetratricopeptide repeat domain"/>
    <property type="match status" value="1"/>
</dbReference>
<dbReference type="SUPFAM" id="SSF48452">
    <property type="entry name" value="TPR-like"/>
    <property type="match status" value="1"/>
</dbReference>
<feature type="coiled-coil region" evidence="2">
    <location>
        <begin position="174"/>
        <end position="206"/>
    </location>
</feature>
<reference evidence="3" key="1">
    <citation type="submission" date="2014-09" db="EMBL/GenBank/DDBJ databases">
        <title>Draft genome sequence of an oleaginous Mucoromycotina fungus Mucor ambiguus NBRC6742.</title>
        <authorList>
            <person name="Takeda I."/>
            <person name="Yamane N."/>
            <person name="Morita T."/>
            <person name="Tamano K."/>
            <person name="Machida M."/>
            <person name="Baker S."/>
            <person name="Koike H."/>
        </authorList>
    </citation>
    <scope>NUCLEOTIDE SEQUENCE</scope>
    <source>
        <strain evidence="3">NBRC 6742</strain>
    </source>
</reference>
<dbReference type="InterPro" id="IPR019734">
    <property type="entry name" value="TPR_rpt"/>
</dbReference>
<organism evidence="3">
    <name type="scientific">Mucor ambiguus</name>
    <dbReference type="NCBI Taxonomy" id="91626"/>
    <lineage>
        <taxon>Eukaryota</taxon>
        <taxon>Fungi</taxon>
        <taxon>Fungi incertae sedis</taxon>
        <taxon>Mucoromycota</taxon>
        <taxon>Mucoromycotina</taxon>
        <taxon>Mucoromycetes</taxon>
        <taxon>Mucorales</taxon>
        <taxon>Mucorineae</taxon>
        <taxon>Mucoraceae</taxon>
        <taxon>Mucor</taxon>
    </lineage>
</organism>
<dbReference type="STRING" id="91626.A0A0C9MZE6"/>
<dbReference type="Proteomes" id="UP000053815">
    <property type="component" value="Unassembled WGS sequence"/>
</dbReference>
<feature type="repeat" description="TPR" evidence="1">
    <location>
        <begin position="98"/>
        <end position="131"/>
    </location>
</feature>
<sequence>MAVIEEIIEESIASNVVEEQKVKDTLETDEPVEADHEGDVFFDSEEYQAEELEKLIKEAGEYKSKGNAYFAEGSYTEAIAEYENALMTCPLSLNKDRAIYFGNIAACHLKQNEYKEARDMCTQALTLDPRYIKALLRRAQANEKMDTSTSLTESLEDYKKLSREAKDAYTLRECQRAERELPNQIKDKTEKEKEEMIGKLKDLGNTILGKFGLSTDNFQLQPDPSGSGGYSMNFVNK</sequence>
<keyword evidence="4" id="KW-1185">Reference proteome</keyword>
<name>A0A0C9MZE6_9FUNG</name>
<protein>
    <submittedName>
        <fullName evidence="3">Uncharacterized protein</fullName>
    </submittedName>
</protein>
<feature type="repeat" description="TPR" evidence="1">
    <location>
        <begin position="59"/>
        <end position="92"/>
    </location>
</feature>
<dbReference type="SMART" id="SM00028">
    <property type="entry name" value="TPR"/>
    <property type="match status" value="2"/>
</dbReference>
<dbReference type="InterPro" id="IPR052769">
    <property type="entry name" value="TPR_domain_protein"/>
</dbReference>
<gene>
    <name evidence="3" type="ORF">MAM1_0170c07150</name>
</gene>
<proteinExistence type="predicted"/>